<dbReference type="EC" id="3.4.21.89" evidence="3 8"/>
<comment type="subcellular location">
    <subcellularLocation>
        <location evidence="9">Membrane</location>
        <topology evidence="9">Multi-pass membrane protein</topology>
    </subcellularLocation>
</comment>
<dbReference type="KEGG" id="llp:GH975_09185"/>
<evidence type="ECO:0000256" key="8">
    <source>
        <dbReference type="RuleBase" id="RU003993"/>
    </source>
</evidence>
<dbReference type="PROSITE" id="PS00760">
    <property type="entry name" value="SPASE_I_2"/>
    <property type="match status" value="1"/>
</dbReference>
<dbReference type="GO" id="GO:0009003">
    <property type="term" value="F:signal peptidase activity"/>
    <property type="evidence" value="ECO:0007669"/>
    <property type="project" value="UniProtKB-EC"/>
</dbReference>
<dbReference type="OrthoDB" id="9815782at2"/>
<dbReference type="EMBL" id="CP045871">
    <property type="protein sequence ID" value="QGG81321.1"/>
    <property type="molecule type" value="Genomic_DNA"/>
</dbReference>
<feature type="active site" evidence="7">
    <location>
        <position position="114"/>
    </location>
</feature>
<evidence type="ECO:0000256" key="5">
    <source>
        <dbReference type="ARBA" id="ARBA00022670"/>
    </source>
</evidence>
<dbReference type="Pfam" id="PF10502">
    <property type="entry name" value="Peptidase_S26"/>
    <property type="match status" value="1"/>
</dbReference>
<dbReference type="PRINTS" id="PR00727">
    <property type="entry name" value="LEADERPTASE"/>
</dbReference>
<name>A0A5Q2QG15_9GAMM</name>
<dbReference type="PROSITE" id="PS00501">
    <property type="entry name" value="SPASE_I_1"/>
    <property type="match status" value="1"/>
</dbReference>
<dbReference type="GO" id="GO:0006465">
    <property type="term" value="P:signal peptide processing"/>
    <property type="evidence" value="ECO:0007669"/>
    <property type="project" value="InterPro"/>
</dbReference>
<evidence type="ECO:0000256" key="9">
    <source>
        <dbReference type="RuleBase" id="RU362042"/>
    </source>
</evidence>
<dbReference type="InterPro" id="IPR000223">
    <property type="entry name" value="Pept_S26A_signal_pept_1"/>
</dbReference>
<gene>
    <name evidence="11" type="primary">lepB</name>
    <name evidence="11" type="ORF">GH975_09185</name>
</gene>
<evidence type="ECO:0000256" key="1">
    <source>
        <dbReference type="ARBA" id="ARBA00000677"/>
    </source>
</evidence>
<dbReference type="AlphaFoldDB" id="A0A5Q2QG15"/>
<evidence type="ECO:0000259" key="10">
    <source>
        <dbReference type="Pfam" id="PF10502"/>
    </source>
</evidence>
<comment type="similarity">
    <text evidence="2 9">Belongs to the peptidase S26 family.</text>
</comment>
<evidence type="ECO:0000256" key="2">
    <source>
        <dbReference type="ARBA" id="ARBA00009370"/>
    </source>
</evidence>
<keyword evidence="6 8" id="KW-0378">Hydrolase</keyword>
<evidence type="ECO:0000313" key="12">
    <source>
        <dbReference type="Proteomes" id="UP000388235"/>
    </source>
</evidence>
<dbReference type="InterPro" id="IPR019758">
    <property type="entry name" value="Pept_S26A_signal_pept_1_CS"/>
</dbReference>
<dbReference type="Gene3D" id="2.10.109.10">
    <property type="entry name" value="Umud Fragment, subunit A"/>
    <property type="match status" value="1"/>
</dbReference>
<protein>
    <recommendedName>
        <fullName evidence="4 8">Signal peptidase I</fullName>
        <ecNumber evidence="3 8">3.4.21.89</ecNumber>
    </recommendedName>
</protein>
<organism evidence="11 12">
    <name type="scientific">Litorivicinus lipolyticus</name>
    <dbReference type="NCBI Taxonomy" id="418701"/>
    <lineage>
        <taxon>Bacteria</taxon>
        <taxon>Pseudomonadati</taxon>
        <taxon>Pseudomonadota</taxon>
        <taxon>Gammaproteobacteria</taxon>
        <taxon>Oceanospirillales</taxon>
        <taxon>Litorivicinaceae</taxon>
        <taxon>Litorivicinus</taxon>
    </lineage>
</organism>
<keyword evidence="5 8" id="KW-0645">Protease</keyword>
<proteinExistence type="inferred from homology"/>
<dbReference type="InterPro" id="IPR019756">
    <property type="entry name" value="Pept_S26A_signal_pept_1_Ser-AS"/>
</dbReference>
<evidence type="ECO:0000313" key="11">
    <source>
        <dbReference type="EMBL" id="QGG81321.1"/>
    </source>
</evidence>
<dbReference type="PANTHER" id="PTHR43390:SF1">
    <property type="entry name" value="CHLOROPLAST PROCESSING PEPTIDASE"/>
    <property type="match status" value="1"/>
</dbReference>
<dbReference type="SUPFAM" id="SSF51306">
    <property type="entry name" value="LexA/Signal peptidase"/>
    <property type="match status" value="1"/>
</dbReference>
<evidence type="ECO:0000256" key="6">
    <source>
        <dbReference type="ARBA" id="ARBA00022801"/>
    </source>
</evidence>
<dbReference type="GO" id="GO:0016020">
    <property type="term" value="C:membrane"/>
    <property type="evidence" value="ECO:0007669"/>
    <property type="project" value="UniProtKB-SubCell"/>
</dbReference>
<evidence type="ECO:0000256" key="4">
    <source>
        <dbReference type="ARBA" id="ARBA00019232"/>
    </source>
</evidence>
<evidence type="ECO:0000256" key="7">
    <source>
        <dbReference type="PIRSR" id="PIRSR600223-1"/>
    </source>
</evidence>
<dbReference type="InterPro" id="IPR019533">
    <property type="entry name" value="Peptidase_S26"/>
</dbReference>
<dbReference type="PROSITE" id="PS00761">
    <property type="entry name" value="SPASE_I_3"/>
    <property type="match status" value="1"/>
</dbReference>
<comment type="catalytic activity">
    <reaction evidence="1 8">
        <text>Cleavage of hydrophobic, N-terminal signal or leader sequences from secreted and periplasmic proteins.</text>
        <dbReference type="EC" id="3.4.21.89"/>
    </reaction>
</comment>
<dbReference type="PANTHER" id="PTHR43390">
    <property type="entry name" value="SIGNAL PEPTIDASE I"/>
    <property type="match status" value="1"/>
</dbReference>
<dbReference type="InterPro" id="IPR019757">
    <property type="entry name" value="Pept_S26A_signal_pept_1_Lys-AS"/>
</dbReference>
<feature type="domain" description="Peptidase S26" evidence="10">
    <location>
        <begin position="29"/>
        <end position="218"/>
    </location>
</feature>
<sequence>MVATGVLWIFDKLVTAKKRVPQDSDPWWVEYGAGFFPVLFVVFAVRSFAYEPYQIPSESMMPTLKVGDFILVNRWTYGLRAPLSGDVMIPISEPERGDVMVFRFPKQTNVAYIKRVVGLPGDVIELNNKRLTVNGQAVELQGVTGPEIPVRVDQFTETMGMHQFPTWRDKLRPARDGRWVVPEGEYFMMGDNRDNSNDSRFWGFVPDHLIIGQAVSVWMHWDEFFSLPSFADVRSIP</sequence>
<accession>A0A5Q2QG15</accession>
<dbReference type="CDD" id="cd06530">
    <property type="entry name" value="S26_SPase_I"/>
    <property type="match status" value="1"/>
</dbReference>
<dbReference type="NCBIfam" id="TIGR02227">
    <property type="entry name" value="sigpep_I_bact"/>
    <property type="match status" value="1"/>
</dbReference>
<keyword evidence="12" id="KW-1185">Reference proteome</keyword>
<evidence type="ECO:0000256" key="3">
    <source>
        <dbReference type="ARBA" id="ARBA00013208"/>
    </source>
</evidence>
<feature type="active site" evidence="7">
    <location>
        <position position="59"/>
    </location>
</feature>
<reference evidence="11 12" key="1">
    <citation type="submission" date="2019-11" db="EMBL/GenBank/DDBJ databases">
        <authorList>
            <person name="Khan S.A."/>
            <person name="Jeon C.O."/>
            <person name="Chun B.H."/>
        </authorList>
    </citation>
    <scope>NUCLEOTIDE SEQUENCE [LARGE SCALE GENOMIC DNA]</scope>
    <source>
        <strain evidence="11 12">IMCC 1097</strain>
    </source>
</reference>
<dbReference type="Proteomes" id="UP000388235">
    <property type="component" value="Chromosome"/>
</dbReference>
<dbReference type="GO" id="GO:0004252">
    <property type="term" value="F:serine-type endopeptidase activity"/>
    <property type="evidence" value="ECO:0007669"/>
    <property type="project" value="InterPro"/>
</dbReference>
<dbReference type="InterPro" id="IPR036286">
    <property type="entry name" value="LexA/Signal_pep-like_sf"/>
</dbReference>